<sequence>MFAGEAVDFDGETVRAHPPGPSTVAGGGNIPIIVAAMGPQALRVTGELADGTPPFLAGPRALSEEIVPALPAGKRIIAAVPAIVTDDPDAVRALAVEQMGFYAQIPSYRRILDVEGVGHPADLALIGDEKTVLDGLQRYYDAGATDVLVSQTGIRSSEERLRTWEVVSSIGS</sequence>
<reference evidence="4 5" key="1">
    <citation type="submission" date="2013-02" db="EMBL/GenBank/DDBJ databases">
        <title>Draft genome sequence of Amycolatopsis vancoresmycina strain DSM 44592T.</title>
        <authorList>
            <person name="Kumar S."/>
            <person name="Kaur N."/>
            <person name="Kaur C."/>
            <person name="Raghava G.P.S."/>
            <person name="Mayilraj S."/>
        </authorList>
    </citation>
    <scope>NUCLEOTIDE SEQUENCE [LARGE SCALE GENOMIC DNA]</scope>
    <source>
        <strain evidence="4 5">DSM 44592</strain>
    </source>
</reference>
<keyword evidence="4" id="KW-0503">Monooxygenase</keyword>
<dbReference type="Proteomes" id="UP000014139">
    <property type="component" value="Unassembled WGS sequence"/>
</dbReference>
<accession>R1HRQ1</accession>
<dbReference type="SUPFAM" id="SSF51679">
    <property type="entry name" value="Bacterial luciferase-like"/>
    <property type="match status" value="1"/>
</dbReference>
<evidence type="ECO:0000256" key="2">
    <source>
        <dbReference type="SAM" id="MobiDB-lite"/>
    </source>
</evidence>
<dbReference type="EMBL" id="AOUO01000325">
    <property type="protein sequence ID" value="EOD66260.1"/>
    <property type="molecule type" value="Genomic_DNA"/>
</dbReference>
<dbReference type="GO" id="GO:0004497">
    <property type="term" value="F:monooxygenase activity"/>
    <property type="evidence" value="ECO:0007669"/>
    <property type="project" value="UniProtKB-KW"/>
</dbReference>
<keyword evidence="1" id="KW-0560">Oxidoreductase</keyword>
<name>R1HRQ1_9PSEU</name>
<evidence type="ECO:0000256" key="1">
    <source>
        <dbReference type="ARBA" id="ARBA00023002"/>
    </source>
</evidence>
<evidence type="ECO:0000313" key="4">
    <source>
        <dbReference type="EMBL" id="EOD66260.1"/>
    </source>
</evidence>
<dbReference type="PANTHER" id="PTHR43244:SF1">
    <property type="entry name" value="5,10-METHYLENETETRAHYDROMETHANOPTERIN REDUCTASE"/>
    <property type="match status" value="1"/>
</dbReference>
<proteinExistence type="predicted"/>
<dbReference type="GO" id="GO:0016705">
    <property type="term" value="F:oxidoreductase activity, acting on paired donors, with incorporation or reduction of molecular oxygen"/>
    <property type="evidence" value="ECO:0007669"/>
    <property type="project" value="InterPro"/>
</dbReference>
<dbReference type="AlphaFoldDB" id="R1HRQ1"/>
<dbReference type="PANTHER" id="PTHR43244">
    <property type="match status" value="1"/>
</dbReference>
<gene>
    <name evidence="4" type="ORF">H480_22642</name>
</gene>
<dbReference type="InterPro" id="IPR036661">
    <property type="entry name" value="Luciferase-like_sf"/>
</dbReference>
<feature type="region of interest" description="Disordered" evidence="2">
    <location>
        <begin position="1"/>
        <end position="22"/>
    </location>
</feature>
<comment type="caution">
    <text evidence="4">The sequence shown here is derived from an EMBL/GenBank/DDBJ whole genome shotgun (WGS) entry which is preliminary data.</text>
</comment>
<dbReference type="InterPro" id="IPR011251">
    <property type="entry name" value="Luciferase-like_dom"/>
</dbReference>
<evidence type="ECO:0000259" key="3">
    <source>
        <dbReference type="Pfam" id="PF00296"/>
    </source>
</evidence>
<feature type="domain" description="Luciferase-like" evidence="3">
    <location>
        <begin position="2"/>
        <end position="145"/>
    </location>
</feature>
<keyword evidence="5" id="KW-1185">Reference proteome</keyword>
<dbReference type="Pfam" id="PF00296">
    <property type="entry name" value="Bac_luciferase"/>
    <property type="match status" value="1"/>
</dbReference>
<dbReference type="Gene3D" id="3.20.20.30">
    <property type="entry name" value="Luciferase-like domain"/>
    <property type="match status" value="1"/>
</dbReference>
<evidence type="ECO:0000313" key="5">
    <source>
        <dbReference type="Proteomes" id="UP000014139"/>
    </source>
</evidence>
<dbReference type="eggNOG" id="COG2141">
    <property type="taxonomic scope" value="Bacteria"/>
</dbReference>
<dbReference type="PATRIC" id="fig|1292037.4.peg.4296"/>
<organism evidence="4 5">
    <name type="scientific">Amycolatopsis vancoresmycina DSM 44592</name>
    <dbReference type="NCBI Taxonomy" id="1292037"/>
    <lineage>
        <taxon>Bacteria</taxon>
        <taxon>Bacillati</taxon>
        <taxon>Actinomycetota</taxon>
        <taxon>Actinomycetes</taxon>
        <taxon>Pseudonocardiales</taxon>
        <taxon>Pseudonocardiaceae</taxon>
        <taxon>Amycolatopsis</taxon>
    </lineage>
</organism>
<dbReference type="InterPro" id="IPR050564">
    <property type="entry name" value="F420-G6PD/mer"/>
</dbReference>
<protein>
    <submittedName>
        <fullName evidence="4">Monooxygenase</fullName>
    </submittedName>
</protein>